<organism evidence="4">
    <name type="scientific">Leptospira borgpetersenii serovar Ballum</name>
    <dbReference type="NCBI Taxonomy" id="280505"/>
    <lineage>
        <taxon>Bacteria</taxon>
        <taxon>Pseudomonadati</taxon>
        <taxon>Spirochaetota</taxon>
        <taxon>Spirochaetia</taxon>
        <taxon>Leptospirales</taxon>
        <taxon>Leptospiraceae</taxon>
        <taxon>Leptospira</taxon>
    </lineage>
</organism>
<dbReference type="PANTHER" id="PTHR43479">
    <property type="entry name" value="ACREF/ENVCD OPERON REPRESSOR-RELATED"/>
    <property type="match status" value="1"/>
</dbReference>
<dbReference type="EMBL" id="CP012029">
    <property type="protein sequence ID" value="ALO25667.1"/>
    <property type="molecule type" value="Genomic_DNA"/>
</dbReference>
<dbReference type="PRINTS" id="PR00455">
    <property type="entry name" value="HTHTETR"/>
</dbReference>
<dbReference type="InterPro" id="IPR009057">
    <property type="entry name" value="Homeodomain-like_sf"/>
</dbReference>
<reference evidence="4 5" key="1">
    <citation type="journal article" date="2015" name="PLoS Negl. Trop. Dis.">
        <title>Distribution of Plasmids in Distinct Leptospira Pathogenic Species.</title>
        <authorList>
            <person name="Wang Y."/>
            <person name="Zhuang X."/>
            <person name="Zhong Y."/>
            <person name="Zhang C."/>
            <person name="Zhang Y."/>
            <person name="Zeng L."/>
            <person name="Zhu Y."/>
            <person name="He P."/>
            <person name="Dong K."/>
            <person name="Pal U."/>
            <person name="Guo X."/>
            <person name="Qin J."/>
        </authorList>
    </citation>
    <scope>NUCLEOTIDE SEQUENCE [LARGE SCALE GENOMIC DNA]</scope>
    <source>
        <strain evidence="4 5">56604</strain>
    </source>
</reference>
<dbReference type="SUPFAM" id="SSF46689">
    <property type="entry name" value="Homeodomain-like"/>
    <property type="match status" value="1"/>
</dbReference>
<evidence type="ECO:0000256" key="2">
    <source>
        <dbReference type="PROSITE-ProRule" id="PRU00335"/>
    </source>
</evidence>
<name>A0A0S2IQT2_LEPBO</name>
<dbReference type="Proteomes" id="UP000058857">
    <property type="component" value="Chromosome 1"/>
</dbReference>
<accession>A0A0S2IQT2</accession>
<dbReference type="InterPro" id="IPR001647">
    <property type="entry name" value="HTH_TetR"/>
</dbReference>
<feature type="domain" description="HTH tetR-type" evidence="3">
    <location>
        <begin position="49"/>
        <end position="109"/>
    </location>
</feature>
<evidence type="ECO:0000313" key="4">
    <source>
        <dbReference type="EMBL" id="ALO25667.1"/>
    </source>
</evidence>
<evidence type="ECO:0000256" key="1">
    <source>
        <dbReference type="ARBA" id="ARBA00023125"/>
    </source>
</evidence>
<keyword evidence="1 2" id="KW-0238">DNA-binding</keyword>
<dbReference type="AlphaFoldDB" id="A0A0S2IQT2"/>
<dbReference type="InterPro" id="IPR050624">
    <property type="entry name" value="HTH-type_Tx_Regulator"/>
</dbReference>
<proteinExistence type="predicted"/>
<dbReference type="Pfam" id="PF00440">
    <property type="entry name" value="TetR_N"/>
    <property type="match status" value="1"/>
</dbReference>
<dbReference type="PROSITE" id="PS01081">
    <property type="entry name" value="HTH_TETR_1"/>
    <property type="match status" value="1"/>
</dbReference>
<protein>
    <submittedName>
        <fullName evidence="4">Transcriptional regulator, TetR family</fullName>
    </submittedName>
</protein>
<evidence type="ECO:0000313" key="5">
    <source>
        <dbReference type="Proteomes" id="UP000058857"/>
    </source>
</evidence>
<dbReference type="PANTHER" id="PTHR43479:SF11">
    <property type="entry name" value="ACREF_ENVCD OPERON REPRESSOR-RELATED"/>
    <property type="match status" value="1"/>
</dbReference>
<dbReference type="PROSITE" id="PS50977">
    <property type="entry name" value="HTH_TETR_2"/>
    <property type="match status" value="1"/>
</dbReference>
<evidence type="ECO:0000259" key="3">
    <source>
        <dbReference type="PROSITE" id="PS50977"/>
    </source>
</evidence>
<feature type="DNA-binding region" description="H-T-H motif" evidence="2">
    <location>
        <begin position="72"/>
        <end position="91"/>
    </location>
</feature>
<sequence length="233" mass="26619">MIFFFFVRDPTVESRFFGSTANVVSTSKNLELPKRNAQGNLMPKIVNHEKYKTEILSKCVDILARRGYSAVSMREIATELDVSTGTLYHYFATKEDIFKELVKFLLNKDVEEIQLYSKGNLGQALESKVESLFQMIQDRETYFQNLLYIICDASRLKNHEEEKSLIADAMKEYVNIISKHFGITNPGLSRILISVILGTVIQRIVDEDGVNLSDSSEIMKDFLSILLSNSFTF</sequence>
<dbReference type="PATRIC" id="fig|280505.15.peg.1342"/>
<gene>
    <name evidence="4" type="ORF">LBBP_01376</name>
</gene>
<dbReference type="Gene3D" id="1.10.357.10">
    <property type="entry name" value="Tetracycline Repressor, domain 2"/>
    <property type="match status" value="1"/>
</dbReference>
<dbReference type="InterPro" id="IPR023772">
    <property type="entry name" value="DNA-bd_HTH_TetR-type_CS"/>
</dbReference>
<dbReference type="GO" id="GO:0003677">
    <property type="term" value="F:DNA binding"/>
    <property type="evidence" value="ECO:0007669"/>
    <property type="project" value="UniProtKB-UniRule"/>
</dbReference>